<sequence length="84" mass="9777">MKGVCKEAPVNSNLVIDEEYYLTPHGSQGYLVSRFPSPLSHFGAYQKKYFKVIENEVENTLESKEDDKNQDYVQHLEQLDLFSF</sequence>
<keyword evidence="1" id="KW-0614">Plasmid</keyword>
<name>A0A6H0A0F1_LYSSH</name>
<accession>A0A6H0A0F1</accession>
<evidence type="ECO:0000313" key="1">
    <source>
        <dbReference type="EMBL" id="QIS31144.1"/>
    </source>
</evidence>
<organism evidence="1">
    <name type="scientific">Lysinibacillus sphaericus</name>
    <name type="common">Bacillus sphaericus</name>
    <dbReference type="NCBI Taxonomy" id="1421"/>
    <lineage>
        <taxon>Bacteria</taxon>
        <taxon>Bacillati</taxon>
        <taxon>Bacillota</taxon>
        <taxon>Bacilli</taxon>
        <taxon>Bacillales</taxon>
        <taxon>Bacillaceae</taxon>
        <taxon>Lysinibacillus</taxon>
    </lineage>
</organism>
<dbReference type="EMBL" id="MT075580">
    <property type="protein sequence ID" value="QIS31144.1"/>
    <property type="molecule type" value="Genomic_DNA"/>
</dbReference>
<protein>
    <submittedName>
        <fullName evidence="1">Uncharacterized protein</fullName>
    </submittedName>
</protein>
<dbReference type="RefSeq" id="WP_012291771.1">
    <property type="nucleotide sequence ID" value="NZ_CP014644.1"/>
</dbReference>
<geneLocation type="plasmid" evidence="1">
    <name>pSSII-1</name>
</geneLocation>
<dbReference type="AlphaFoldDB" id="A0A6H0A0F1"/>
<proteinExistence type="predicted"/>
<reference evidence="1" key="1">
    <citation type="submission" date="2020-02" db="EMBL/GenBank/DDBJ databases">
        <authorList>
            <person name="Hu X."/>
            <person name="Yuan Z."/>
            <person name="Cheng J."/>
            <person name="Geng P."/>
        </authorList>
    </citation>
    <scope>NUCLEOTIDE SEQUENCE</scope>
    <source>
        <strain evidence="1">SSII-1</strain>
        <plasmid evidence="1">pSSII-1</plasmid>
    </source>
</reference>